<dbReference type="OrthoDB" id="9811984at2"/>
<keyword evidence="6 7" id="KW-0862">Zinc</keyword>
<dbReference type="KEGG" id="elv:FNIIJ_002"/>
<dbReference type="PANTHER" id="PTHR46986">
    <property type="entry name" value="ENDORIBONUCLEASE YBEY, CHLOROPLASTIC"/>
    <property type="match status" value="1"/>
</dbReference>
<gene>
    <name evidence="7 8" type="primary">ybeY</name>
    <name evidence="8" type="ORF">FNIIJ_002</name>
</gene>
<keyword evidence="9" id="KW-1185">Reference proteome</keyword>
<dbReference type="InterPro" id="IPR002036">
    <property type="entry name" value="YbeY"/>
</dbReference>
<reference evidence="8 9" key="1">
    <citation type="journal article" date="2014" name="Genome Biol. Evol.">
        <title>Genome sequence of "Candidatus Walczuchella monophlebidarum" the flavobacterial endosymbiont of Llaveia axin axin (Hemiptera: Coccoidea: Monophlebidae).</title>
        <authorList>
            <person name="Rosas-Perez T."/>
            <person name="Rosenblueth M."/>
            <person name="Rincon-Rosales R."/>
            <person name="Mora J."/>
            <person name="Martinez-Romero E."/>
        </authorList>
    </citation>
    <scope>NUCLEOTIDE SEQUENCE [LARGE SCALE GENOMIC DNA]</scope>
    <source>
        <strain evidence="8">FNIIJ</strain>
    </source>
</reference>
<protein>
    <recommendedName>
        <fullName evidence="7">Endoribonuclease YbeY</fullName>
        <ecNumber evidence="7">3.1.-.-</ecNumber>
    </recommendedName>
</protein>
<organism evidence="8 9">
    <name type="scientific">Candidatus Walczuchella monophlebidarum</name>
    <dbReference type="NCBI Taxonomy" id="1415657"/>
    <lineage>
        <taxon>Bacteria</taxon>
        <taxon>Pseudomonadati</taxon>
        <taxon>Bacteroidota</taxon>
        <taxon>Flavobacteriia</taxon>
        <taxon>Flavobacteriales</taxon>
        <taxon>Candidatus Walczuchella</taxon>
    </lineage>
</organism>
<evidence type="ECO:0000256" key="5">
    <source>
        <dbReference type="ARBA" id="ARBA00022801"/>
    </source>
</evidence>
<comment type="subcellular location">
    <subcellularLocation>
        <location evidence="7">Cytoplasm</location>
    </subcellularLocation>
</comment>
<dbReference type="GO" id="GO:0005737">
    <property type="term" value="C:cytoplasm"/>
    <property type="evidence" value="ECO:0007669"/>
    <property type="project" value="UniProtKB-SubCell"/>
</dbReference>
<dbReference type="Gene3D" id="3.40.390.30">
    <property type="entry name" value="Metalloproteases ('zincins'), catalytic domain"/>
    <property type="match status" value="1"/>
</dbReference>
<dbReference type="HAMAP" id="MF_00009">
    <property type="entry name" value="Endoribonucl_YbeY"/>
    <property type="match status" value="1"/>
</dbReference>
<dbReference type="EMBL" id="CP006873">
    <property type="protein sequence ID" value="AID37312.1"/>
    <property type="molecule type" value="Genomic_DNA"/>
</dbReference>
<name>A0A068DQ35_9FLAO</name>
<proteinExistence type="inferred from homology"/>
<evidence type="ECO:0000256" key="7">
    <source>
        <dbReference type="HAMAP-Rule" id="MF_00009"/>
    </source>
</evidence>
<dbReference type="InterPro" id="IPR023091">
    <property type="entry name" value="MetalPrtase_cat_dom_sf_prd"/>
</dbReference>
<comment type="cofactor">
    <cofactor evidence="7">
        <name>Zn(2+)</name>
        <dbReference type="ChEBI" id="CHEBI:29105"/>
    </cofactor>
    <text evidence="7">Binds 1 zinc ion.</text>
</comment>
<dbReference type="PANTHER" id="PTHR46986:SF1">
    <property type="entry name" value="ENDORIBONUCLEASE YBEY, CHLOROPLASTIC"/>
    <property type="match status" value="1"/>
</dbReference>
<comment type="similarity">
    <text evidence="1 7">Belongs to the endoribonuclease YbeY family.</text>
</comment>
<dbReference type="RefSeq" id="WP_038436030.1">
    <property type="nucleotide sequence ID" value="NZ_CP006873.1"/>
</dbReference>
<dbReference type="AlphaFoldDB" id="A0A068DQ35"/>
<evidence type="ECO:0000256" key="4">
    <source>
        <dbReference type="ARBA" id="ARBA00022759"/>
    </source>
</evidence>
<dbReference type="GO" id="GO:0004521">
    <property type="term" value="F:RNA endonuclease activity"/>
    <property type="evidence" value="ECO:0007669"/>
    <property type="project" value="UniProtKB-UniRule"/>
</dbReference>
<keyword evidence="5 7" id="KW-0378">Hydrolase</keyword>
<keyword evidence="3 7" id="KW-0479">Metal-binding</keyword>
<keyword evidence="2 7" id="KW-0540">Nuclease</keyword>
<evidence type="ECO:0000256" key="2">
    <source>
        <dbReference type="ARBA" id="ARBA00022722"/>
    </source>
</evidence>
<dbReference type="GO" id="GO:0006364">
    <property type="term" value="P:rRNA processing"/>
    <property type="evidence" value="ECO:0007669"/>
    <property type="project" value="UniProtKB-UniRule"/>
</dbReference>
<comment type="function">
    <text evidence="7">Single strand-specific metallo-endoribonuclease involved in late-stage 70S ribosome quality control and in maturation of the 3' terminus of the 16S rRNA.</text>
</comment>
<dbReference type="GO" id="GO:0008270">
    <property type="term" value="F:zinc ion binding"/>
    <property type="evidence" value="ECO:0007669"/>
    <property type="project" value="UniProtKB-UniRule"/>
</dbReference>
<accession>A0A068DQ35</accession>
<dbReference type="Proteomes" id="UP000027148">
    <property type="component" value="Chromosome"/>
</dbReference>
<dbReference type="SUPFAM" id="SSF55486">
    <property type="entry name" value="Metalloproteases ('zincins'), catalytic domain"/>
    <property type="match status" value="1"/>
</dbReference>
<dbReference type="NCBIfam" id="TIGR00043">
    <property type="entry name" value="rRNA maturation RNase YbeY"/>
    <property type="match status" value="1"/>
</dbReference>
<keyword evidence="7" id="KW-0963">Cytoplasm</keyword>
<dbReference type="PROSITE" id="PS01306">
    <property type="entry name" value="UPF0054"/>
    <property type="match status" value="1"/>
</dbReference>
<dbReference type="EC" id="3.1.-.-" evidence="7"/>
<evidence type="ECO:0000313" key="9">
    <source>
        <dbReference type="Proteomes" id="UP000027148"/>
    </source>
</evidence>
<keyword evidence="7" id="KW-0690">Ribosome biogenesis</keyword>
<dbReference type="GO" id="GO:0004222">
    <property type="term" value="F:metalloendopeptidase activity"/>
    <property type="evidence" value="ECO:0007669"/>
    <property type="project" value="InterPro"/>
</dbReference>
<evidence type="ECO:0000256" key="3">
    <source>
        <dbReference type="ARBA" id="ARBA00022723"/>
    </source>
</evidence>
<feature type="binding site" evidence="7">
    <location>
        <position position="115"/>
    </location>
    <ligand>
        <name>Zn(2+)</name>
        <dbReference type="ChEBI" id="CHEBI:29105"/>
        <note>catalytic</note>
    </ligand>
</feature>
<sequence>MIHYFSETNFKIYNRKKIKKWVKNIIQKENAYIGNINFIFCNDQYLLKINNSYLNKDFYTDVITFDFVKKKKIYGDIFISIERVKYNALKWKQYFYIELYRVMAHAILHLLGYKDNLYKERLILHAKEDFYLNLLYL</sequence>
<evidence type="ECO:0000313" key="8">
    <source>
        <dbReference type="EMBL" id="AID37312.1"/>
    </source>
</evidence>
<evidence type="ECO:0000256" key="6">
    <source>
        <dbReference type="ARBA" id="ARBA00022833"/>
    </source>
</evidence>
<evidence type="ECO:0000256" key="1">
    <source>
        <dbReference type="ARBA" id="ARBA00010875"/>
    </source>
</evidence>
<dbReference type="InterPro" id="IPR020549">
    <property type="entry name" value="YbeY_CS"/>
</dbReference>
<dbReference type="STRING" id="1415657.FNIIJ_002"/>
<keyword evidence="7" id="KW-0698">rRNA processing</keyword>
<dbReference type="HOGENOM" id="CLU_106710_3_3_10"/>
<dbReference type="Pfam" id="PF02130">
    <property type="entry name" value="YbeY"/>
    <property type="match status" value="1"/>
</dbReference>
<feature type="binding site" evidence="7">
    <location>
        <position position="105"/>
    </location>
    <ligand>
        <name>Zn(2+)</name>
        <dbReference type="ChEBI" id="CHEBI:29105"/>
        <note>catalytic</note>
    </ligand>
</feature>
<feature type="binding site" evidence="7">
    <location>
        <position position="109"/>
    </location>
    <ligand>
        <name>Zn(2+)</name>
        <dbReference type="ChEBI" id="CHEBI:29105"/>
        <note>catalytic</note>
    </ligand>
</feature>
<keyword evidence="4 7" id="KW-0255">Endonuclease</keyword>